<dbReference type="Gene3D" id="1.10.260.40">
    <property type="entry name" value="lambda repressor-like DNA-binding domains"/>
    <property type="match status" value="1"/>
</dbReference>
<organism evidence="2 3">
    <name type="scientific">Intestinimonas butyriciproducens</name>
    <dbReference type="NCBI Taxonomy" id="1297617"/>
    <lineage>
        <taxon>Bacteria</taxon>
        <taxon>Bacillati</taxon>
        <taxon>Bacillota</taxon>
        <taxon>Clostridia</taxon>
        <taxon>Eubacteriales</taxon>
        <taxon>Intestinimonas</taxon>
    </lineage>
</organism>
<dbReference type="SMART" id="SM00530">
    <property type="entry name" value="HTH_XRE"/>
    <property type="match status" value="1"/>
</dbReference>
<reference evidence="2 3" key="1">
    <citation type="submission" date="2018-04" db="EMBL/GenBank/DDBJ databases">
        <title>Genomic Encyclopedia of Type Strains, Phase IV (KMG-IV): sequencing the most valuable type-strain genomes for metagenomic binning, comparative biology and taxonomic classification.</title>
        <authorList>
            <person name="Goeker M."/>
        </authorList>
    </citation>
    <scope>NUCLEOTIDE SEQUENCE [LARGE SCALE GENOMIC DNA]</scope>
    <source>
        <strain evidence="2 3">DSM 26588</strain>
    </source>
</reference>
<feature type="domain" description="HTH cro/C1-type" evidence="1">
    <location>
        <begin position="9"/>
        <end position="64"/>
    </location>
</feature>
<dbReference type="GeneID" id="93229027"/>
<dbReference type="Pfam" id="PF01381">
    <property type="entry name" value="HTH_3"/>
    <property type="match status" value="1"/>
</dbReference>
<dbReference type="EMBL" id="QEKK01000004">
    <property type="protein sequence ID" value="PVY58686.1"/>
    <property type="molecule type" value="Genomic_DNA"/>
</dbReference>
<dbReference type="CDD" id="cd00093">
    <property type="entry name" value="HTH_XRE"/>
    <property type="match status" value="1"/>
</dbReference>
<dbReference type="RefSeq" id="WP_024723002.1">
    <property type="nucleotide sequence ID" value="NZ_CP011524.1"/>
</dbReference>
<accession>A0A2U1CCN0</accession>
<sequence length="132" mass="15137">MEQTFGSFVREKRQSIGLSLRTLAAKLDLSPVYLSNIENDRRPAPTRAYLERLEQELHLSKVETEQMLDLAAKSQNNRVSADLPDYIMDREIVRAALRTAKEADATDQEWQEFIDRITQRAKKSKEGGEIDA</sequence>
<dbReference type="OrthoDB" id="2056359at2"/>
<dbReference type="InterPro" id="IPR001387">
    <property type="entry name" value="Cro/C1-type_HTH"/>
</dbReference>
<evidence type="ECO:0000313" key="2">
    <source>
        <dbReference type="EMBL" id="PVY58686.1"/>
    </source>
</evidence>
<comment type="caution">
    <text evidence="2">The sequence shown here is derived from an EMBL/GenBank/DDBJ whole genome shotgun (WGS) entry which is preliminary data.</text>
</comment>
<evidence type="ECO:0000313" key="3">
    <source>
        <dbReference type="Proteomes" id="UP000245778"/>
    </source>
</evidence>
<name>A0A2U1CCN0_9FIRM</name>
<gene>
    <name evidence="2" type="ORF">C7373_104285</name>
</gene>
<proteinExistence type="predicted"/>
<dbReference type="AlphaFoldDB" id="A0A2U1CCN0"/>
<dbReference type="GO" id="GO:0003677">
    <property type="term" value="F:DNA binding"/>
    <property type="evidence" value="ECO:0007669"/>
    <property type="project" value="InterPro"/>
</dbReference>
<protein>
    <submittedName>
        <fullName evidence="2">Helix-turn-helix protein</fullName>
    </submittedName>
</protein>
<dbReference type="Proteomes" id="UP000245778">
    <property type="component" value="Unassembled WGS sequence"/>
</dbReference>
<dbReference type="InterPro" id="IPR010982">
    <property type="entry name" value="Lambda_DNA-bd_dom_sf"/>
</dbReference>
<dbReference type="SUPFAM" id="SSF47413">
    <property type="entry name" value="lambda repressor-like DNA-binding domains"/>
    <property type="match status" value="1"/>
</dbReference>
<evidence type="ECO:0000259" key="1">
    <source>
        <dbReference type="PROSITE" id="PS50943"/>
    </source>
</evidence>
<dbReference type="PROSITE" id="PS50943">
    <property type="entry name" value="HTH_CROC1"/>
    <property type="match status" value="1"/>
</dbReference>